<evidence type="ECO:0000313" key="3">
    <source>
        <dbReference type="Proteomes" id="UP000000539"/>
    </source>
</evidence>
<dbReference type="PANTHER" id="PTHR28336">
    <property type="entry name" value="BA1-643"/>
    <property type="match status" value="1"/>
</dbReference>
<dbReference type="InterPro" id="IPR011029">
    <property type="entry name" value="DEATH-like_dom_sf"/>
</dbReference>
<accession>A0A8V0YR69</accession>
<feature type="compositionally biased region" description="Basic and acidic residues" evidence="1">
    <location>
        <begin position="277"/>
        <end position="293"/>
    </location>
</feature>
<dbReference type="Gene3D" id="2.60.220.30">
    <property type="match status" value="1"/>
</dbReference>
<dbReference type="AlphaFoldDB" id="A0A8V0YR69"/>
<feature type="region of interest" description="Disordered" evidence="1">
    <location>
        <begin position="158"/>
        <end position="226"/>
    </location>
</feature>
<reference evidence="2" key="2">
    <citation type="submission" date="2025-08" db="UniProtKB">
        <authorList>
            <consortium name="Ensembl"/>
        </authorList>
    </citation>
    <scope>IDENTIFICATION</scope>
    <source>
        <strain evidence="2">broiler</strain>
    </source>
</reference>
<dbReference type="Gene3D" id="1.10.533.10">
    <property type="entry name" value="Death Domain, Fas"/>
    <property type="match status" value="1"/>
</dbReference>
<dbReference type="GeneTree" id="ENSGT00940000153404"/>
<organism evidence="2 3">
    <name type="scientific">Gallus gallus</name>
    <name type="common">Chicken</name>
    <dbReference type="NCBI Taxonomy" id="9031"/>
    <lineage>
        <taxon>Eukaryota</taxon>
        <taxon>Metazoa</taxon>
        <taxon>Chordata</taxon>
        <taxon>Craniata</taxon>
        <taxon>Vertebrata</taxon>
        <taxon>Euteleostomi</taxon>
        <taxon>Archelosauria</taxon>
        <taxon>Archosauria</taxon>
        <taxon>Dinosauria</taxon>
        <taxon>Saurischia</taxon>
        <taxon>Theropoda</taxon>
        <taxon>Coelurosauria</taxon>
        <taxon>Aves</taxon>
        <taxon>Neognathae</taxon>
        <taxon>Galloanserae</taxon>
        <taxon>Galliformes</taxon>
        <taxon>Phasianidae</taxon>
        <taxon>Phasianinae</taxon>
        <taxon>Gallus</taxon>
    </lineage>
</organism>
<keyword evidence="3" id="KW-1185">Reference proteome</keyword>
<sequence length="949" mass="108815">MEMAERKITPSAHKSGKLLRKIWHLNLLARGLLLKSDLDNEEIMEYVQRLIYSTEELSGSLIQQLGNITENLQDTFHLLSTLLDKHKELTASLEYHDVIDRLQKMKDYLTNTVSHLQEAKNKLHAASCQQDDVSQILAAQNAFVETRVCYSEREAKQSVQASFSPSQQHQRTPSLSKTETQNINQVQPREIKTAKKETVASLTENTSVREQEVRREPPITKEDGEYRVLTTYISEIIDNNGKDKPHSDGSSPEKCPELTGQDDLTGSGESISSRSSTDTHDRTVINLSEQEKELKLAEQMQDNRKETNYDMHRNDLISDTSSAQTSDLNDVISSMNDSEDVQKYRHWLNKEFVVEESGKSEHKILCFIKAPATALENLACTIVNDTSSLVVDDFEELVSNVISVDCSDYEKTIPFPINIAIPFTSHFRGNYREIMVKVTDVNFQSHYLTPISLEGYHGNHKETFAEVKVYQLGVFSVLSCLKEETFTVPKSGLSQNLSMDSRISFYYPSETFTSPATMKLKIHPIEPSLISTLKARNDMYLSVVSTSALVYVHHPSAQPFNNSVTITLPCPPNPEKKRQEEETEQVRAITSTVKRVAAAYHPRAMSSLRKNGENLSDTFKLLGHRNKDEWMVFDDIIIQNAQNGLVSFELNEHLESFVVVRLSFLLENTYLLLFAQALEEAVCSTMSNVILYQKRENPYKIIVLLSASKELTWEIQNLHEEGYFGPPEPTQQFPLREGEQIHFQFRGNIFASENGEDFGKAYRLIFHSQRKPRLELHIKEVDEFGNHSSPHYKGTAVFYKITRGMITKEWKQPLPHGNYQNQTPLCKLPLTLPKHEKLINRPQSTKRIFCDSSEALWDNLLHWLAEELAEDNTSLNALRLPVRRSVLQLVRLKCPDNLIHQNYELLCCWQKTLPRSADKQQLLSRYLQKSGRRDLSEELHFKWQNKVFT</sequence>
<feature type="compositionally biased region" description="Basic and acidic residues" evidence="1">
    <location>
        <begin position="189"/>
        <end position="198"/>
    </location>
</feature>
<gene>
    <name evidence="2" type="primary">DTHD1</name>
</gene>
<reference evidence="2" key="1">
    <citation type="submission" date="2020-11" db="EMBL/GenBank/DDBJ databases">
        <title>Gallus gallus (Chicken) genome, bGalGal1, GRCg7b, maternal haplotype autosomes + Z &amp; W.</title>
        <authorList>
            <person name="Warren W."/>
            <person name="Formenti G."/>
            <person name="Fedrigo O."/>
            <person name="Haase B."/>
            <person name="Mountcastle J."/>
            <person name="Balacco J."/>
            <person name="Tracey A."/>
            <person name="Schneider V."/>
            <person name="Okimoto R."/>
            <person name="Cheng H."/>
            <person name="Hawken R."/>
            <person name="Howe K."/>
            <person name="Jarvis E.D."/>
        </authorList>
    </citation>
    <scope>NUCLEOTIDE SEQUENCE [LARGE SCALE GENOMIC DNA]</scope>
    <source>
        <strain evidence="2">Broiler</strain>
    </source>
</reference>
<feature type="region of interest" description="Disordered" evidence="1">
    <location>
        <begin position="238"/>
        <end position="293"/>
    </location>
</feature>
<evidence type="ECO:0000256" key="1">
    <source>
        <dbReference type="SAM" id="MobiDB-lite"/>
    </source>
</evidence>
<evidence type="ECO:0000313" key="2">
    <source>
        <dbReference type="Ensembl" id="ENSGALP00010020536.1"/>
    </source>
</evidence>
<feature type="compositionally biased region" description="Polar residues" evidence="1">
    <location>
        <begin position="158"/>
        <end position="187"/>
    </location>
</feature>
<evidence type="ECO:0007829" key="4">
    <source>
        <dbReference type="PeptideAtlas" id="A0A8V0YR69"/>
    </source>
</evidence>
<protein>
    <submittedName>
        <fullName evidence="2">Death domain containing 1</fullName>
    </submittedName>
</protein>
<dbReference type="Proteomes" id="UP000000539">
    <property type="component" value="Chromosome 4"/>
</dbReference>
<proteinExistence type="evidence at protein level"/>
<reference evidence="2" key="3">
    <citation type="submission" date="2025-09" db="UniProtKB">
        <authorList>
            <consortium name="Ensembl"/>
        </authorList>
    </citation>
    <scope>IDENTIFICATION</scope>
    <source>
        <strain evidence="2">broiler</strain>
    </source>
</reference>
<dbReference type="PANTHER" id="PTHR28336:SF4">
    <property type="entry name" value="DEATH DOMAIN-CONTAINING PROTEIN 1"/>
    <property type="match status" value="1"/>
</dbReference>
<dbReference type="Ensembl" id="ENSGALT00010035241.1">
    <property type="protein sequence ID" value="ENSGALP00010020536.1"/>
    <property type="gene ID" value="ENSGALG00010014681.1"/>
</dbReference>
<keyword evidence="4" id="KW-1267">Proteomics identification</keyword>
<dbReference type="SUPFAM" id="SSF47986">
    <property type="entry name" value="DEATH domain"/>
    <property type="match status" value="1"/>
</dbReference>
<feature type="compositionally biased region" description="Basic and acidic residues" evidence="1">
    <location>
        <begin position="207"/>
        <end position="226"/>
    </location>
</feature>
<feature type="compositionally biased region" description="Low complexity" evidence="1">
    <location>
        <begin position="265"/>
        <end position="276"/>
    </location>
</feature>
<dbReference type="OrthoDB" id="6118651at2759"/>
<name>A0A8V0YR69_CHICK</name>